<sequence>MEASMFVLAVLLLELVEVVLMMTDITSGQIVEGFSNEALALLTIVIGSFVACAISYFIKNNRAVRIHPDLVGDVQGFRESFVRGQSGRVNEARRAAIEREVGDQTCPICYGNAQYPILTNCGHVFCCECIMGYWRHSASLISPVKCAICRTEVTVLLPLRWPHDEENNELRENNIGLNDYNRRFSGDRPWLEYFYDLPVLIPYVIRNLFDFNGLMLMFRLRIFFIAIGILAYILSPFDIIPESAYGFMGLMDDIFVTVLLLVYIAIAVRHFMARRGEAPPE</sequence>
<accession>A0AA36HEC6</accession>
<dbReference type="InterPro" id="IPR013083">
    <property type="entry name" value="Znf_RING/FYVE/PHD"/>
</dbReference>
<dbReference type="SUPFAM" id="SSF57850">
    <property type="entry name" value="RING/U-box"/>
    <property type="match status" value="1"/>
</dbReference>
<dbReference type="Pfam" id="PF06803">
    <property type="entry name" value="DUF1232"/>
    <property type="match status" value="1"/>
</dbReference>
<comment type="subcellular location">
    <subcellularLocation>
        <location evidence="1">Endoplasmic reticulum membrane</location>
        <topology evidence="1">Multi-pass membrane protein</topology>
    </subcellularLocation>
</comment>
<evidence type="ECO:0000256" key="12">
    <source>
        <dbReference type="PROSITE-ProRule" id="PRU00175"/>
    </source>
</evidence>
<name>A0AA36HEC6_CYLNA</name>
<evidence type="ECO:0000256" key="7">
    <source>
        <dbReference type="ARBA" id="ARBA00022833"/>
    </source>
</evidence>
<evidence type="ECO:0000313" key="17">
    <source>
        <dbReference type="Proteomes" id="UP001176961"/>
    </source>
</evidence>
<keyword evidence="7" id="KW-0862">Zinc</keyword>
<evidence type="ECO:0000256" key="1">
    <source>
        <dbReference type="ARBA" id="ARBA00004477"/>
    </source>
</evidence>
<keyword evidence="17" id="KW-1185">Reference proteome</keyword>
<dbReference type="InterPro" id="IPR017907">
    <property type="entry name" value="Znf_RING_CS"/>
</dbReference>
<keyword evidence="14" id="KW-0732">Signal</keyword>
<evidence type="ECO:0000256" key="2">
    <source>
        <dbReference type="ARBA" id="ARBA00014068"/>
    </source>
</evidence>
<reference evidence="16" key="1">
    <citation type="submission" date="2023-07" db="EMBL/GenBank/DDBJ databases">
        <authorList>
            <consortium name="CYATHOMIX"/>
        </authorList>
    </citation>
    <scope>NUCLEOTIDE SEQUENCE</scope>
    <source>
        <strain evidence="16">N/A</strain>
    </source>
</reference>
<gene>
    <name evidence="16" type="ORF">CYNAS_LOCUS20620</name>
</gene>
<protein>
    <recommendedName>
        <fullName evidence="2">E3 ubiquitin-protein ligase RNF170</fullName>
    </recommendedName>
    <alternativeName>
        <fullName evidence="11">RING finger protein 170</fullName>
    </alternativeName>
    <alternativeName>
        <fullName evidence="10">RING-type E3 ubiquitin transferase RNF170</fullName>
    </alternativeName>
</protein>
<keyword evidence="3 13" id="KW-0812">Transmembrane</keyword>
<evidence type="ECO:0000256" key="11">
    <source>
        <dbReference type="ARBA" id="ARBA00031107"/>
    </source>
</evidence>
<dbReference type="Gene3D" id="3.30.40.10">
    <property type="entry name" value="Zinc/RING finger domain, C3HC4 (zinc finger)"/>
    <property type="match status" value="1"/>
</dbReference>
<evidence type="ECO:0000256" key="8">
    <source>
        <dbReference type="ARBA" id="ARBA00022989"/>
    </source>
</evidence>
<dbReference type="Proteomes" id="UP001176961">
    <property type="component" value="Unassembled WGS sequence"/>
</dbReference>
<feature type="chain" id="PRO_5041356024" description="E3 ubiquitin-protein ligase RNF170" evidence="14">
    <location>
        <begin position="22"/>
        <end position="281"/>
    </location>
</feature>
<dbReference type="Pfam" id="PF13445">
    <property type="entry name" value="zf-RING_UBOX"/>
    <property type="match status" value="1"/>
</dbReference>
<evidence type="ECO:0000256" key="14">
    <source>
        <dbReference type="SAM" id="SignalP"/>
    </source>
</evidence>
<evidence type="ECO:0000256" key="13">
    <source>
        <dbReference type="SAM" id="Phobius"/>
    </source>
</evidence>
<evidence type="ECO:0000259" key="15">
    <source>
        <dbReference type="PROSITE" id="PS50089"/>
    </source>
</evidence>
<feature type="transmembrane region" description="Helical" evidence="13">
    <location>
        <begin position="254"/>
        <end position="272"/>
    </location>
</feature>
<evidence type="ECO:0000256" key="6">
    <source>
        <dbReference type="ARBA" id="ARBA00022824"/>
    </source>
</evidence>
<dbReference type="InterPro" id="IPR027370">
    <property type="entry name" value="Znf-RING_euk"/>
</dbReference>
<dbReference type="AlphaFoldDB" id="A0AA36HEC6"/>
<evidence type="ECO:0000256" key="5">
    <source>
        <dbReference type="ARBA" id="ARBA00022771"/>
    </source>
</evidence>
<dbReference type="PROSITE" id="PS00518">
    <property type="entry name" value="ZF_RING_1"/>
    <property type="match status" value="1"/>
</dbReference>
<evidence type="ECO:0000256" key="3">
    <source>
        <dbReference type="ARBA" id="ARBA00022692"/>
    </source>
</evidence>
<dbReference type="InterPro" id="IPR038896">
    <property type="entry name" value="RNF170"/>
</dbReference>
<dbReference type="CDD" id="cd16553">
    <property type="entry name" value="RING-HC_RNF170"/>
    <property type="match status" value="1"/>
</dbReference>
<keyword evidence="4" id="KW-0479">Metal-binding</keyword>
<dbReference type="EMBL" id="CATQJL010000316">
    <property type="protein sequence ID" value="CAJ0608637.1"/>
    <property type="molecule type" value="Genomic_DNA"/>
</dbReference>
<comment type="caution">
    <text evidence="16">The sequence shown here is derived from an EMBL/GenBank/DDBJ whole genome shotgun (WGS) entry which is preliminary data.</text>
</comment>
<feature type="transmembrane region" description="Helical" evidence="13">
    <location>
        <begin position="38"/>
        <end position="58"/>
    </location>
</feature>
<dbReference type="PANTHER" id="PTHR22894">
    <property type="entry name" value="RING-TYPE DOMAIN-CONTAINING PROTEIN"/>
    <property type="match status" value="1"/>
</dbReference>
<dbReference type="InterPro" id="IPR010652">
    <property type="entry name" value="DUF1232"/>
</dbReference>
<keyword evidence="6" id="KW-0256">Endoplasmic reticulum</keyword>
<feature type="domain" description="RING-type" evidence="15">
    <location>
        <begin position="106"/>
        <end position="150"/>
    </location>
</feature>
<feature type="transmembrane region" description="Helical" evidence="13">
    <location>
        <begin position="216"/>
        <end position="234"/>
    </location>
</feature>
<dbReference type="PANTHER" id="PTHR22894:SF5">
    <property type="entry name" value="RING-TYPE DOMAIN-CONTAINING PROTEIN"/>
    <property type="match status" value="1"/>
</dbReference>
<evidence type="ECO:0000313" key="16">
    <source>
        <dbReference type="EMBL" id="CAJ0608637.1"/>
    </source>
</evidence>
<dbReference type="SMART" id="SM00184">
    <property type="entry name" value="RING"/>
    <property type="match status" value="1"/>
</dbReference>
<evidence type="ECO:0000256" key="9">
    <source>
        <dbReference type="ARBA" id="ARBA00023136"/>
    </source>
</evidence>
<keyword evidence="9 13" id="KW-0472">Membrane</keyword>
<keyword evidence="8 13" id="KW-1133">Transmembrane helix</keyword>
<proteinExistence type="predicted"/>
<feature type="signal peptide" evidence="14">
    <location>
        <begin position="1"/>
        <end position="21"/>
    </location>
</feature>
<dbReference type="GO" id="GO:0061630">
    <property type="term" value="F:ubiquitin protein ligase activity"/>
    <property type="evidence" value="ECO:0007669"/>
    <property type="project" value="InterPro"/>
</dbReference>
<evidence type="ECO:0000256" key="4">
    <source>
        <dbReference type="ARBA" id="ARBA00022723"/>
    </source>
</evidence>
<evidence type="ECO:0000256" key="10">
    <source>
        <dbReference type="ARBA" id="ARBA00030110"/>
    </source>
</evidence>
<dbReference type="GO" id="GO:0008270">
    <property type="term" value="F:zinc ion binding"/>
    <property type="evidence" value="ECO:0007669"/>
    <property type="project" value="UniProtKB-KW"/>
</dbReference>
<keyword evidence="5 12" id="KW-0863">Zinc-finger</keyword>
<dbReference type="InterPro" id="IPR001841">
    <property type="entry name" value="Znf_RING"/>
</dbReference>
<organism evidence="16 17">
    <name type="scientific">Cylicocyclus nassatus</name>
    <name type="common">Nematode worm</name>
    <dbReference type="NCBI Taxonomy" id="53992"/>
    <lineage>
        <taxon>Eukaryota</taxon>
        <taxon>Metazoa</taxon>
        <taxon>Ecdysozoa</taxon>
        <taxon>Nematoda</taxon>
        <taxon>Chromadorea</taxon>
        <taxon>Rhabditida</taxon>
        <taxon>Rhabditina</taxon>
        <taxon>Rhabditomorpha</taxon>
        <taxon>Strongyloidea</taxon>
        <taxon>Strongylidae</taxon>
        <taxon>Cylicocyclus</taxon>
    </lineage>
</organism>
<dbReference type="GO" id="GO:0005789">
    <property type="term" value="C:endoplasmic reticulum membrane"/>
    <property type="evidence" value="ECO:0007669"/>
    <property type="project" value="UniProtKB-SubCell"/>
</dbReference>
<dbReference type="PROSITE" id="PS50089">
    <property type="entry name" value="ZF_RING_2"/>
    <property type="match status" value="1"/>
</dbReference>